<name>A0A7W8HH26_9BURK</name>
<evidence type="ECO:0000313" key="3">
    <source>
        <dbReference type="EMBL" id="MBB5271937.1"/>
    </source>
</evidence>
<evidence type="ECO:0000256" key="1">
    <source>
        <dbReference type="ARBA" id="ARBA00006484"/>
    </source>
</evidence>
<gene>
    <name evidence="3" type="ORF">HNQ70_001951</name>
</gene>
<dbReference type="Gene3D" id="3.40.50.720">
    <property type="entry name" value="NAD(P)-binding Rossmann-like Domain"/>
    <property type="match status" value="1"/>
</dbReference>
<evidence type="ECO:0000313" key="4">
    <source>
        <dbReference type="Proteomes" id="UP000532440"/>
    </source>
</evidence>
<dbReference type="Proteomes" id="UP000532440">
    <property type="component" value="Unassembled WGS sequence"/>
</dbReference>
<dbReference type="PRINTS" id="PR00081">
    <property type="entry name" value="GDHRDH"/>
</dbReference>
<reference evidence="3 4" key="1">
    <citation type="submission" date="2020-08" db="EMBL/GenBank/DDBJ databases">
        <title>Genomic Encyclopedia of Type Strains, Phase IV (KMG-IV): sequencing the most valuable type-strain genomes for metagenomic binning, comparative biology and taxonomic classification.</title>
        <authorList>
            <person name="Goeker M."/>
        </authorList>
    </citation>
    <scope>NUCLEOTIDE SEQUENCE [LARGE SCALE GENOMIC DNA]</scope>
    <source>
        <strain evidence="3 4">DSM 29781</strain>
    </source>
</reference>
<comment type="similarity">
    <text evidence="1">Belongs to the short-chain dehydrogenases/reductases (SDR) family.</text>
</comment>
<evidence type="ECO:0000256" key="2">
    <source>
        <dbReference type="ARBA" id="ARBA00023002"/>
    </source>
</evidence>
<dbReference type="InterPro" id="IPR020904">
    <property type="entry name" value="Sc_DH/Rdtase_CS"/>
</dbReference>
<dbReference type="PANTHER" id="PTHR24321">
    <property type="entry name" value="DEHYDROGENASES, SHORT CHAIN"/>
    <property type="match status" value="1"/>
</dbReference>
<dbReference type="GO" id="GO:0016491">
    <property type="term" value="F:oxidoreductase activity"/>
    <property type="evidence" value="ECO:0007669"/>
    <property type="project" value="UniProtKB-KW"/>
</dbReference>
<sequence>MTPTAANPRRTFSPEAFAGRVALVTGAASGIGLATAKAFAASGARVALADLPGSAGEAQARALREAGAQAIFVAVDVADAASAADMVASTVAAFGRLDCAVNNAGVGGGEGQRRATADYDLERWRSILSINLDGVFHCVRAELPAMLANGGGAIVNMASILGSVGFANASAYTASKHGVVGLTRVAAIEYAQRGIRVNAIGPGFIETPMTAPVRATDEGLAAITAQHPIGRLGQPEEIAGLALFLCSDAASFITGAYYLDDGGYTAR</sequence>
<dbReference type="FunFam" id="3.40.50.720:FF:000084">
    <property type="entry name" value="Short-chain dehydrogenase reductase"/>
    <property type="match status" value="1"/>
</dbReference>
<dbReference type="EMBL" id="JACHGB010000004">
    <property type="protein sequence ID" value="MBB5271937.1"/>
    <property type="molecule type" value="Genomic_DNA"/>
</dbReference>
<dbReference type="SUPFAM" id="SSF51735">
    <property type="entry name" value="NAD(P)-binding Rossmann-fold domains"/>
    <property type="match status" value="1"/>
</dbReference>
<dbReference type="Pfam" id="PF13561">
    <property type="entry name" value="adh_short_C2"/>
    <property type="match status" value="1"/>
</dbReference>
<organism evidence="3 4">
    <name type="scientific">Quisquiliibacterium transsilvanicum</name>
    <dbReference type="NCBI Taxonomy" id="1549638"/>
    <lineage>
        <taxon>Bacteria</taxon>
        <taxon>Pseudomonadati</taxon>
        <taxon>Pseudomonadota</taxon>
        <taxon>Betaproteobacteria</taxon>
        <taxon>Burkholderiales</taxon>
        <taxon>Burkholderiaceae</taxon>
        <taxon>Quisquiliibacterium</taxon>
    </lineage>
</organism>
<keyword evidence="2" id="KW-0560">Oxidoreductase</keyword>
<dbReference type="InterPro" id="IPR036291">
    <property type="entry name" value="NAD(P)-bd_dom_sf"/>
</dbReference>
<dbReference type="RefSeq" id="WP_183966868.1">
    <property type="nucleotide sequence ID" value="NZ_BAABEW010000023.1"/>
</dbReference>
<proteinExistence type="inferred from homology"/>
<protein>
    <submittedName>
        <fullName evidence="3">NAD(P)-dependent dehydrogenase (Short-subunit alcohol dehydrogenase family)</fullName>
    </submittedName>
</protein>
<dbReference type="PROSITE" id="PS00061">
    <property type="entry name" value="ADH_SHORT"/>
    <property type="match status" value="1"/>
</dbReference>
<dbReference type="AlphaFoldDB" id="A0A7W8HH26"/>
<dbReference type="PRINTS" id="PR00080">
    <property type="entry name" value="SDRFAMILY"/>
</dbReference>
<accession>A0A7W8HH26</accession>
<keyword evidence="4" id="KW-1185">Reference proteome</keyword>
<dbReference type="PANTHER" id="PTHR24321:SF8">
    <property type="entry name" value="ESTRADIOL 17-BETA-DEHYDROGENASE 8-RELATED"/>
    <property type="match status" value="1"/>
</dbReference>
<dbReference type="InterPro" id="IPR002347">
    <property type="entry name" value="SDR_fam"/>
</dbReference>
<comment type="caution">
    <text evidence="3">The sequence shown here is derived from an EMBL/GenBank/DDBJ whole genome shotgun (WGS) entry which is preliminary data.</text>
</comment>
<dbReference type="CDD" id="cd05233">
    <property type="entry name" value="SDR_c"/>
    <property type="match status" value="1"/>
</dbReference>
<dbReference type="NCBIfam" id="NF005559">
    <property type="entry name" value="PRK07231.1"/>
    <property type="match status" value="1"/>
</dbReference>